<evidence type="ECO:0000313" key="2">
    <source>
        <dbReference type="EMBL" id="TSC93364.1"/>
    </source>
</evidence>
<dbReference type="InterPro" id="IPR003669">
    <property type="entry name" value="Thymidylate_synthase_ThyX"/>
</dbReference>
<feature type="binding site" evidence="1">
    <location>
        <position position="110"/>
    </location>
    <ligand>
        <name>FAD</name>
        <dbReference type="ChEBI" id="CHEBI:57692"/>
        <note>ligand shared between neighboring subunits</note>
    </ligand>
</feature>
<dbReference type="Proteomes" id="UP000315589">
    <property type="component" value="Unassembled WGS sequence"/>
</dbReference>
<dbReference type="UniPathway" id="UPA00575"/>
<gene>
    <name evidence="1" type="primary">thyX</name>
    <name evidence="2" type="ORF">CEN91_242</name>
</gene>
<feature type="binding site" evidence="1">
    <location>
        <begin position="102"/>
        <end position="104"/>
    </location>
    <ligand>
        <name>FAD</name>
        <dbReference type="ChEBI" id="CHEBI:57692"/>
        <note>ligand shared between neighboring subunits</note>
    </ligand>
</feature>
<dbReference type="EC" id="2.1.1.148" evidence="1"/>
<keyword evidence="1" id="KW-0521">NADP</keyword>
<sequence length="301" mass="35727">MEKIELKNFQTKRPISKGAEKWLGKPVKCLDYGFVYLVDYLGSDDSIVQAARVSYGKGTKKTSEDRGLIRYLMRHEHTTPFEMIELKFHCKMPIFVARQWVRHRTASINEYSGRYSVMPNEFYMPEFKEIKGQSTWNHQARSDQNLDKNQTKRVIELLKTCYSTTATAYEEMIDIGFARELSRIGLSISNYTQWYWKIDLKNLFHFLKLRMDSRAQYEIQVFAKAMAKIVKDAFPIAFEAFEDYAIEGIKWSRLEMDILKKLKIKITPKQLEKLFTEVNMTNKREQSEFELKLKEWKILEQ</sequence>
<dbReference type="GO" id="GO:0006231">
    <property type="term" value="P:dTMP biosynthetic process"/>
    <property type="evidence" value="ECO:0007669"/>
    <property type="project" value="UniProtKB-UniRule"/>
</dbReference>
<accession>A0A554LKK9</accession>
<feature type="binding site" evidence="1">
    <location>
        <position position="210"/>
    </location>
    <ligand>
        <name>dUMP</name>
        <dbReference type="ChEBI" id="CHEBI:246422"/>
        <note>ligand shared between dimeric partners</note>
    </ligand>
</feature>
<keyword evidence="1" id="KW-0545">Nucleotide biosynthesis</keyword>
<dbReference type="GO" id="GO:0050660">
    <property type="term" value="F:flavin adenine dinucleotide binding"/>
    <property type="evidence" value="ECO:0007669"/>
    <property type="project" value="UniProtKB-UniRule"/>
</dbReference>
<dbReference type="GO" id="GO:0004799">
    <property type="term" value="F:thymidylate synthase activity"/>
    <property type="evidence" value="ECO:0007669"/>
    <property type="project" value="TreeGrafter"/>
</dbReference>
<dbReference type="GO" id="GO:0032259">
    <property type="term" value="P:methylation"/>
    <property type="evidence" value="ECO:0007669"/>
    <property type="project" value="UniProtKB-KW"/>
</dbReference>
<dbReference type="InterPro" id="IPR036098">
    <property type="entry name" value="Thymidylate_synthase_ThyX_sf"/>
</dbReference>
<feature type="active site" description="Involved in ionization of N3 of dUMP, leading to its activation" evidence="1">
    <location>
        <position position="210"/>
    </location>
</feature>
<comment type="pathway">
    <text evidence="1">Pyrimidine metabolism; dTTP biosynthesis.</text>
</comment>
<feature type="binding site" evidence="1">
    <location>
        <position position="79"/>
    </location>
    <ligand>
        <name>FAD</name>
        <dbReference type="ChEBI" id="CHEBI:57692"/>
        <note>ligand shared between neighboring subunits</note>
    </ligand>
</feature>
<dbReference type="AlphaFoldDB" id="A0A554LKK9"/>
<evidence type="ECO:0000256" key="1">
    <source>
        <dbReference type="HAMAP-Rule" id="MF_01408"/>
    </source>
</evidence>
<comment type="cofactor">
    <cofactor evidence="1">
        <name>FAD</name>
        <dbReference type="ChEBI" id="CHEBI:57692"/>
    </cofactor>
    <text evidence="1">Binds 4 FAD per tetramer. Each FAD binding site is formed by three monomers.</text>
</comment>
<reference evidence="2 3" key="1">
    <citation type="submission" date="2017-07" db="EMBL/GenBank/DDBJ databases">
        <title>Mechanisms for carbon and nitrogen cycling indicate functional differentiation within the Candidate Phyla Radiation.</title>
        <authorList>
            <person name="Danczak R.E."/>
            <person name="Johnston M.D."/>
            <person name="Kenah C."/>
            <person name="Slattery M."/>
            <person name="Wrighton K.C."/>
            <person name="Wilkins M.J."/>
        </authorList>
    </citation>
    <scope>NUCLEOTIDE SEQUENCE [LARGE SCALE GENOMIC DNA]</scope>
    <source>
        <strain evidence="2">Licking1014_85</strain>
    </source>
</reference>
<evidence type="ECO:0000313" key="3">
    <source>
        <dbReference type="Proteomes" id="UP000315589"/>
    </source>
</evidence>
<dbReference type="Gene3D" id="3.30.1360.170">
    <property type="match status" value="1"/>
</dbReference>
<dbReference type="EMBL" id="VMGI01000028">
    <property type="protein sequence ID" value="TSC93364.1"/>
    <property type="molecule type" value="Genomic_DNA"/>
</dbReference>
<comment type="similarity">
    <text evidence="1">Belongs to the thymidylate synthase ThyX family.</text>
</comment>
<comment type="function">
    <text evidence="1">Catalyzes the reductive methylation of 2'-deoxyuridine-5'-monophosphate (dUMP) to 2'-deoxythymidine-5'-monophosphate (dTMP) while utilizing 5,10-methylenetetrahydrofolate (mTHF) as the methyl donor, and NADPH and FADH(2) as the reductant.</text>
</comment>
<dbReference type="HAMAP" id="MF_01408">
    <property type="entry name" value="ThyX"/>
    <property type="match status" value="1"/>
</dbReference>
<comment type="caution">
    <text evidence="2">The sequence shown here is derived from an EMBL/GenBank/DDBJ whole genome shotgun (WGS) entry which is preliminary data.</text>
</comment>
<dbReference type="Pfam" id="PF02511">
    <property type="entry name" value="Thy1"/>
    <property type="match status" value="1"/>
</dbReference>
<name>A0A554LKK9_9BACT</name>
<feature type="binding site" evidence="1">
    <location>
        <begin position="99"/>
        <end position="102"/>
    </location>
    <ligand>
        <name>dUMP</name>
        <dbReference type="ChEBI" id="CHEBI:246422"/>
        <note>ligand shared between dimeric partners</note>
    </ligand>
</feature>
<dbReference type="PANTHER" id="PTHR34934">
    <property type="entry name" value="FLAVIN-DEPENDENT THYMIDYLATE SYNTHASE"/>
    <property type="match status" value="1"/>
</dbReference>
<organism evidence="2 3">
    <name type="scientific">Candidatus Berkelbacteria bacterium Licking1014_85</name>
    <dbReference type="NCBI Taxonomy" id="2017148"/>
    <lineage>
        <taxon>Bacteria</taxon>
        <taxon>Candidatus Berkelbacteria</taxon>
    </lineage>
</organism>
<comment type="caution">
    <text evidence="1">Lacks conserved residue(s) required for the propagation of feature annotation.</text>
</comment>
<dbReference type="CDD" id="cd20175">
    <property type="entry name" value="ThyX"/>
    <property type="match status" value="1"/>
</dbReference>
<dbReference type="PANTHER" id="PTHR34934:SF1">
    <property type="entry name" value="FLAVIN-DEPENDENT THYMIDYLATE SYNTHASE"/>
    <property type="match status" value="1"/>
</dbReference>
<comment type="catalytic activity">
    <reaction evidence="1">
        <text>dUMP + (6R)-5,10-methylene-5,6,7,8-tetrahydrofolate + NADPH + H(+) = dTMP + (6S)-5,6,7,8-tetrahydrofolate + NADP(+)</text>
        <dbReference type="Rhea" id="RHEA:29043"/>
        <dbReference type="ChEBI" id="CHEBI:15378"/>
        <dbReference type="ChEBI" id="CHEBI:15636"/>
        <dbReference type="ChEBI" id="CHEBI:57453"/>
        <dbReference type="ChEBI" id="CHEBI:57783"/>
        <dbReference type="ChEBI" id="CHEBI:58349"/>
        <dbReference type="ChEBI" id="CHEBI:63528"/>
        <dbReference type="ChEBI" id="CHEBI:246422"/>
        <dbReference type="EC" id="2.1.1.148"/>
    </reaction>
</comment>
<feature type="binding site" description="in other chain" evidence="1">
    <location>
        <position position="183"/>
    </location>
    <ligand>
        <name>dUMP</name>
        <dbReference type="ChEBI" id="CHEBI:246422"/>
        <note>ligand shared between dimeric partners</note>
    </ligand>
</feature>
<dbReference type="GO" id="GO:0070402">
    <property type="term" value="F:NADPH binding"/>
    <property type="evidence" value="ECO:0007669"/>
    <property type="project" value="TreeGrafter"/>
</dbReference>
<keyword evidence="1" id="KW-0808">Transferase</keyword>
<keyword evidence="1" id="KW-0285">Flavoprotein</keyword>
<protein>
    <recommendedName>
        <fullName evidence="1">Flavin-dependent thymidylate synthase</fullName>
        <shortName evidence="1">FDTS</shortName>
        <ecNumber evidence="1">2.1.1.148</ecNumber>
    </recommendedName>
    <alternativeName>
        <fullName evidence="1">FAD-dependent thymidylate synthase</fullName>
    </alternativeName>
    <alternativeName>
        <fullName evidence="1">Thymidylate synthase ThyX</fullName>
        <shortName evidence="1">TS</shortName>
        <shortName evidence="1">TSase</shortName>
    </alternativeName>
</protein>
<dbReference type="SUPFAM" id="SSF69796">
    <property type="entry name" value="Thymidylate synthase-complementing protein Thy1"/>
    <property type="match status" value="1"/>
</dbReference>
<feature type="binding site" evidence="1">
    <location>
        <position position="205"/>
    </location>
    <ligand>
        <name>FAD</name>
        <dbReference type="ChEBI" id="CHEBI:57692"/>
        <note>ligand shared between neighboring subunits</note>
    </ligand>
</feature>
<keyword evidence="1" id="KW-0274">FAD</keyword>
<dbReference type="GO" id="GO:0050797">
    <property type="term" value="F:thymidylate synthase (FAD) activity"/>
    <property type="evidence" value="ECO:0007669"/>
    <property type="project" value="UniProtKB-UniRule"/>
</dbReference>
<dbReference type="NCBIfam" id="TIGR02170">
    <property type="entry name" value="thyX"/>
    <property type="match status" value="1"/>
</dbReference>
<feature type="binding site" description="in other chain" evidence="1">
    <location>
        <begin position="110"/>
        <end position="114"/>
    </location>
    <ligand>
        <name>dUMP</name>
        <dbReference type="ChEBI" id="CHEBI:246422"/>
        <note>ligand shared between dimeric partners</note>
    </ligand>
</feature>
<keyword evidence="1" id="KW-0489">Methyltransferase</keyword>
<comment type="subunit">
    <text evidence="1">Homotetramer.</text>
</comment>
<dbReference type="PROSITE" id="PS51331">
    <property type="entry name" value="THYX"/>
    <property type="match status" value="1"/>
</dbReference>
<dbReference type="GO" id="GO:0006235">
    <property type="term" value="P:dTTP biosynthetic process"/>
    <property type="evidence" value="ECO:0007669"/>
    <property type="project" value="UniProtKB-UniRule"/>
</dbReference>
<proteinExistence type="inferred from homology"/>